<dbReference type="EMBL" id="JRFS01000015">
    <property type="protein sequence ID" value="PWE83749.1"/>
    <property type="molecule type" value="Genomic_DNA"/>
</dbReference>
<evidence type="ECO:0000313" key="1">
    <source>
        <dbReference type="EMBL" id="PWE83749.1"/>
    </source>
</evidence>
<sequence>MERSCYINEKQDEAFAAYQDGVTFQKSVESVYDEIDYKIKLPDFLGKTVKVTHKQFPEVYRIVCELSSDMNIENPTVYVYEDYYYGAESYGISHYWIELSAKTIQDFSETELRFLLAREIYKIADGVTKQKTMMEERFKMIRQAAPNELEEMSKLSFYHWYRLANFSADNYGYLMCGSMKTAVETILKLVLNSVMLAEQVDIKEFIGQASEINKLDDTVYNYTKADESAPYAPHRIQSLLAYAVSERRMEVA</sequence>
<organism evidence="1 2">
    <name type="scientific">Agathobacter rectalis</name>
    <dbReference type="NCBI Taxonomy" id="39491"/>
    <lineage>
        <taxon>Bacteria</taxon>
        <taxon>Bacillati</taxon>
        <taxon>Bacillota</taxon>
        <taxon>Clostridia</taxon>
        <taxon>Lachnospirales</taxon>
        <taxon>Lachnospiraceae</taxon>
        <taxon>Agathobacter</taxon>
    </lineage>
</organism>
<protein>
    <submittedName>
        <fullName evidence="1">Uncharacterized protein</fullName>
    </submittedName>
</protein>
<comment type="caution">
    <text evidence="1">The sequence shown here is derived from an EMBL/GenBank/DDBJ whole genome shotgun (WGS) entry which is preliminary data.</text>
</comment>
<dbReference type="CDD" id="cd07325">
    <property type="entry name" value="M48_Ste24p_like"/>
    <property type="match status" value="1"/>
</dbReference>
<reference evidence="1 2" key="1">
    <citation type="submission" date="2014-09" db="EMBL/GenBank/DDBJ databases">
        <title>Butyrate-producing bacteria isolated from human gut.</title>
        <authorList>
            <person name="Zhang Q."/>
            <person name="Zhao L."/>
        </authorList>
    </citation>
    <scope>NUCLEOTIDE SEQUENCE [LARGE SCALE GENOMIC DNA]</scope>
    <source>
        <strain evidence="1 2">R22</strain>
    </source>
</reference>
<dbReference type="Proteomes" id="UP000245905">
    <property type="component" value="Unassembled WGS sequence"/>
</dbReference>
<dbReference type="Gene3D" id="3.30.2010.10">
    <property type="entry name" value="Metalloproteases ('zincins'), catalytic domain"/>
    <property type="match status" value="1"/>
</dbReference>
<name>A0A2U2EHG2_9FIRM</name>
<dbReference type="AlphaFoldDB" id="A0A2U2EHG2"/>
<evidence type="ECO:0000313" key="2">
    <source>
        <dbReference type="Proteomes" id="UP000245905"/>
    </source>
</evidence>
<gene>
    <name evidence="1" type="ORF">LD38_08115</name>
</gene>
<proteinExistence type="predicted"/>
<accession>A0A2U2EHG2</accession>
<dbReference type="RefSeq" id="WP_109257871.1">
    <property type="nucleotide sequence ID" value="NZ_JAQESI010000016.1"/>
</dbReference>